<feature type="transmembrane region" description="Helical" evidence="7">
    <location>
        <begin position="328"/>
        <end position="351"/>
    </location>
</feature>
<feature type="transmembrane region" description="Helical" evidence="7">
    <location>
        <begin position="25"/>
        <end position="44"/>
    </location>
</feature>
<dbReference type="InterPro" id="IPR036259">
    <property type="entry name" value="MFS_trans_sf"/>
</dbReference>
<organism evidence="9 10">
    <name type="scientific">Pendulispora brunnea</name>
    <dbReference type="NCBI Taxonomy" id="2905690"/>
    <lineage>
        <taxon>Bacteria</taxon>
        <taxon>Pseudomonadati</taxon>
        <taxon>Myxococcota</taxon>
        <taxon>Myxococcia</taxon>
        <taxon>Myxococcales</taxon>
        <taxon>Sorangiineae</taxon>
        <taxon>Pendulisporaceae</taxon>
        <taxon>Pendulispora</taxon>
    </lineage>
</organism>
<dbReference type="InterPro" id="IPR011701">
    <property type="entry name" value="MFS"/>
</dbReference>
<proteinExistence type="predicted"/>
<feature type="transmembrane region" description="Helical" evidence="7">
    <location>
        <begin position="296"/>
        <end position="316"/>
    </location>
</feature>
<feature type="transmembrane region" description="Helical" evidence="7">
    <location>
        <begin position="262"/>
        <end position="284"/>
    </location>
</feature>
<evidence type="ECO:0000259" key="8">
    <source>
        <dbReference type="PROSITE" id="PS50850"/>
    </source>
</evidence>
<dbReference type="Pfam" id="PF07690">
    <property type="entry name" value="MFS_1"/>
    <property type="match status" value="1"/>
</dbReference>
<evidence type="ECO:0000256" key="1">
    <source>
        <dbReference type="ARBA" id="ARBA00004127"/>
    </source>
</evidence>
<feature type="transmembrane region" description="Helical" evidence="7">
    <location>
        <begin position="175"/>
        <end position="192"/>
    </location>
</feature>
<evidence type="ECO:0000313" key="10">
    <source>
        <dbReference type="Proteomes" id="UP001379533"/>
    </source>
</evidence>
<reference evidence="9 10" key="1">
    <citation type="submission" date="2021-12" db="EMBL/GenBank/DDBJ databases">
        <title>Discovery of the Pendulisporaceae a myxobacterial family with distinct sporulation behavior and unique specialized metabolism.</title>
        <authorList>
            <person name="Garcia R."/>
            <person name="Popoff A."/>
            <person name="Bader C.D."/>
            <person name="Loehr J."/>
            <person name="Walesch S."/>
            <person name="Walt C."/>
            <person name="Boldt J."/>
            <person name="Bunk B."/>
            <person name="Haeckl F.J.F.P.J."/>
            <person name="Gunesch A.P."/>
            <person name="Birkelbach J."/>
            <person name="Nuebel U."/>
            <person name="Pietschmann T."/>
            <person name="Bach T."/>
            <person name="Mueller R."/>
        </authorList>
    </citation>
    <scope>NUCLEOTIDE SEQUENCE [LARGE SCALE GENOMIC DNA]</scope>
    <source>
        <strain evidence="9 10">MSr12523</strain>
    </source>
</reference>
<evidence type="ECO:0000256" key="5">
    <source>
        <dbReference type="ARBA" id="ARBA00023136"/>
    </source>
</evidence>
<keyword evidence="2" id="KW-0813">Transport</keyword>
<accession>A0ABZ2KNN9</accession>
<sequence length="484" mass="50751">MAAMETTVVATAMPTVVADLGALELYGWVGAVYLLGNTVAMPIYGKLSDIYGRKSLMMVGITLFLIGSMASGLSQSMVQLIAFRGLQALGAGGLQTLAFTVAGDIYEVKERARIQGIFGAVWAIAGMSGPFLGGLLVKFLSWRWVFYVNVPVGVLAAFLYVVAFHESVAKRPAKLDIPGALVVTAMVVSLLLGTSRVAPAITIPLAIGFGVIMMLVERRAEEPVIPLDLLRQKVIGLSCILGGVVGATMMSVVTYLPLYLQGILGTSATTAGSMLSPLLIGWPLAATLTGRILSRLSYRTIMIFGWTLATASLVVLSVEIANVAAPGVLYAIMFFLGLGLGFANTPIILVLQESVTWRQRGQATAASSFFRTIGGSIAVGALGAILAGGLAGLADPRLLSEIMGPEHGHHLDPALMGRISAQLETSLVTIFRIIAAMAASALALALFFPPLRLGQGEASLRERQDGALDDGPVGQDTEDAKMTT</sequence>
<feature type="transmembrane region" description="Helical" evidence="7">
    <location>
        <begin position="114"/>
        <end position="132"/>
    </location>
</feature>
<keyword evidence="10" id="KW-1185">Reference proteome</keyword>
<name>A0ABZ2KNN9_9BACT</name>
<evidence type="ECO:0000313" key="9">
    <source>
        <dbReference type="EMBL" id="WXB00140.1"/>
    </source>
</evidence>
<feature type="region of interest" description="Disordered" evidence="6">
    <location>
        <begin position="462"/>
        <end position="484"/>
    </location>
</feature>
<feature type="transmembrane region" description="Helical" evidence="7">
    <location>
        <begin position="237"/>
        <end position="256"/>
    </location>
</feature>
<dbReference type="SUPFAM" id="SSF103473">
    <property type="entry name" value="MFS general substrate transporter"/>
    <property type="match status" value="1"/>
</dbReference>
<evidence type="ECO:0000256" key="6">
    <source>
        <dbReference type="SAM" id="MobiDB-lite"/>
    </source>
</evidence>
<evidence type="ECO:0000256" key="4">
    <source>
        <dbReference type="ARBA" id="ARBA00022989"/>
    </source>
</evidence>
<feature type="transmembrane region" description="Helical" evidence="7">
    <location>
        <begin position="56"/>
        <end position="75"/>
    </location>
</feature>
<dbReference type="PANTHER" id="PTHR23501:SF191">
    <property type="entry name" value="VACUOLAR BASIC AMINO ACID TRANSPORTER 4"/>
    <property type="match status" value="1"/>
</dbReference>
<feature type="domain" description="Major facilitator superfamily (MFS) profile" evidence="8">
    <location>
        <begin position="1"/>
        <end position="453"/>
    </location>
</feature>
<keyword evidence="4 7" id="KW-1133">Transmembrane helix</keyword>
<dbReference type="PROSITE" id="PS50850">
    <property type="entry name" value="MFS"/>
    <property type="match status" value="1"/>
</dbReference>
<dbReference type="Gene3D" id="1.20.1250.20">
    <property type="entry name" value="MFS general substrate transporter like domains"/>
    <property type="match status" value="1"/>
</dbReference>
<evidence type="ECO:0000256" key="3">
    <source>
        <dbReference type="ARBA" id="ARBA00022692"/>
    </source>
</evidence>
<dbReference type="Gene3D" id="1.20.1720.10">
    <property type="entry name" value="Multidrug resistance protein D"/>
    <property type="match status" value="1"/>
</dbReference>
<keyword evidence="5 7" id="KW-0472">Membrane</keyword>
<feature type="transmembrane region" description="Helical" evidence="7">
    <location>
        <begin position="81"/>
        <end position="102"/>
    </location>
</feature>
<dbReference type="EMBL" id="CP089982">
    <property type="protein sequence ID" value="WXB00140.1"/>
    <property type="molecule type" value="Genomic_DNA"/>
</dbReference>
<dbReference type="CDD" id="cd17502">
    <property type="entry name" value="MFS_Azr1_MDR_like"/>
    <property type="match status" value="1"/>
</dbReference>
<feature type="transmembrane region" description="Helical" evidence="7">
    <location>
        <begin position="430"/>
        <end position="451"/>
    </location>
</feature>
<dbReference type="PRINTS" id="PR01036">
    <property type="entry name" value="TCRTETB"/>
</dbReference>
<dbReference type="PANTHER" id="PTHR23501">
    <property type="entry name" value="MAJOR FACILITATOR SUPERFAMILY"/>
    <property type="match status" value="1"/>
</dbReference>
<dbReference type="InterPro" id="IPR020846">
    <property type="entry name" value="MFS_dom"/>
</dbReference>
<evidence type="ECO:0000256" key="7">
    <source>
        <dbReference type="SAM" id="Phobius"/>
    </source>
</evidence>
<feature type="transmembrane region" description="Helical" evidence="7">
    <location>
        <begin position="144"/>
        <end position="163"/>
    </location>
</feature>
<keyword evidence="3 7" id="KW-0812">Transmembrane</keyword>
<gene>
    <name evidence="9" type="ORF">LZC95_25410</name>
</gene>
<evidence type="ECO:0000256" key="2">
    <source>
        <dbReference type="ARBA" id="ARBA00022448"/>
    </source>
</evidence>
<dbReference type="Proteomes" id="UP001379533">
    <property type="component" value="Chromosome"/>
</dbReference>
<feature type="transmembrane region" description="Helical" evidence="7">
    <location>
        <begin position="372"/>
        <end position="394"/>
    </location>
</feature>
<protein>
    <submittedName>
        <fullName evidence="9">MFS transporter</fullName>
    </submittedName>
</protein>
<comment type="subcellular location">
    <subcellularLocation>
        <location evidence="1">Endomembrane system</location>
        <topology evidence="1">Multi-pass membrane protein</topology>
    </subcellularLocation>
</comment>